<organism evidence="2 3">
    <name type="scientific">Triticum urartu</name>
    <name type="common">Red wild einkorn</name>
    <name type="synonym">Crithodium urartu</name>
    <dbReference type="NCBI Taxonomy" id="4572"/>
    <lineage>
        <taxon>Eukaryota</taxon>
        <taxon>Viridiplantae</taxon>
        <taxon>Streptophyta</taxon>
        <taxon>Embryophyta</taxon>
        <taxon>Tracheophyta</taxon>
        <taxon>Spermatophyta</taxon>
        <taxon>Magnoliopsida</taxon>
        <taxon>Liliopsida</taxon>
        <taxon>Poales</taxon>
        <taxon>Poaceae</taxon>
        <taxon>BOP clade</taxon>
        <taxon>Pooideae</taxon>
        <taxon>Triticodae</taxon>
        <taxon>Triticeae</taxon>
        <taxon>Triticinae</taxon>
        <taxon>Triticum</taxon>
    </lineage>
</organism>
<dbReference type="Proteomes" id="UP000015106">
    <property type="component" value="Chromosome 7"/>
</dbReference>
<evidence type="ECO:0000256" key="1">
    <source>
        <dbReference type="SAM" id="MobiDB-lite"/>
    </source>
</evidence>
<keyword evidence="3" id="KW-1185">Reference proteome</keyword>
<dbReference type="Gramene" id="TuG1812G0700002680.01.T01">
    <property type="protein sequence ID" value="TuG1812G0700002680.01.T01"/>
    <property type="gene ID" value="TuG1812G0700002680.01"/>
</dbReference>
<sequence length="140" mass="15181">MQLTNSKTGTKRRLDRAGLQTAARTTWRQGRGVAADGGEERGAAGPAVVLLTAARSEGRQGRATRTAANGAGHNLVSLMSPGHYVKEAQLLLSVQNVIAEFGDRHKVYCSRVQYFTDCYRFLQCMLHLPNPGAVRKAIVT</sequence>
<evidence type="ECO:0000313" key="3">
    <source>
        <dbReference type="Proteomes" id="UP000015106"/>
    </source>
</evidence>
<accession>A0A8R7V554</accession>
<reference evidence="2" key="2">
    <citation type="submission" date="2018-03" db="EMBL/GenBank/DDBJ databases">
        <title>The Triticum urartu genome reveals the dynamic nature of wheat genome evolution.</title>
        <authorList>
            <person name="Ling H."/>
            <person name="Ma B."/>
            <person name="Shi X."/>
            <person name="Liu H."/>
            <person name="Dong L."/>
            <person name="Sun H."/>
            <person name="Cao Y."/>
            <person name="Gao Q."/>
            <person name="Zheng S."/>
            <person name="Li Y."/>
            <person name="Yu Y."/>
            <person name="Du H."/>
            <person name="Qi M."/>
            <person name="Li Y."/>
            <person name="Yu H."/>
            <person name="Cui Y."/>
            <person name="Wang N."/>
            <person name="Chen C."/>
            <person name="Wu H."/>
            <person name="Zhao Y."/>
            <person name="Zhang J."/>
            <person name="Li Y."/>
            <person name="Zhou W."/>
            <person name="Zhang B."/>
            <person name="Hu W."/>
            <person name="Eijk M."/>
            <person name="Tang J."/>
            <person name="Witsenboer H."/>
            <person name="Zhao S."/>
            <person name="Li Z."/>
            <person name="Zhang A."/>
            <person name="Wang D."/>
            <person name="Liang C."/>
        </authorList>
    </citation>
    <scope>NUCLEOTIDE SEQUENCE [LARGE SCALE GENOMIC DNA]</scope>
    <source>
        <strain evidence="2">cv. G1812</strain>
    </source>
</reference>
<name>A0A8R7V554_TRIUA</name>
<reference evidence="3" key="1">
    <citation type="journal article" date="2013" name="Nature">
        <title>Draft genome of the wheat A-genome progenitor Triticum urartu.</title>
        <authorList>
            <person name="Ling H.Q."/>
            <person name="Zhao S."/>
            <person name="Liu D."/>
            <person name="Wang J."/>
            <person name="Sun H."/>
            <person name="Zhang C."/>
            <person name="Fan H."/>
            <person name="Li D."/>
            <person name="Dong L."/>
            <person name="Tao Y."/>
            <person name="Gao C."/>
            <person name="Wu H."/>
            <person name="Li Y."/>
            <person name="Cui Y."/>
            <person name="Guo X."/>
            <person name="Zheng S."/>
            <person name="Wang B."/>
            <person name="Yu K."/>
            <person name="Liang Q."/>
            <person name="Yang W."/>
            <person name="Lou X."/>
            <person name="Chen J."/>
            <person name="Feng M."/>
            <person name="Jian J."/>
            <person name="Zhang X."/>
            <person name="Luo G."/>
            <person name="Jiang Y."/>
            <person name="Liu J."/>
            <person name="Wang Z."/>
            <person name="Sha Y."/>
            <person name="Zhang B."/>
            <person name="Wu H."/>
            <person name="Tang D."/>
            <person name="Shen Q."/>
            <person name="Xue P."/>
            <person name="Zou S."/>
            <person name="Wang X."/>
            <person name="Liu X."/>
            <person name="Wang F."/>
            <person name="Yang Y."/>
            <person name="An X."/>
            <person name="Dong Z."/>
            <person name="Zhang K."/>
            <person name="Zhang X."/>
            <person name="Luo M.C."/>
            <person name="Dvorak J."/>
            <person name="Tong Y."/>
            <person name="Wang J."/>
            <person name="Yang H."/>
            <person name="Li Z."/>
            <person name="Wang D."/>
            <person name="Zhang A."/>
            <person name="Wang J."/>
        </authorList>
    </citation>
    <scope>NUCLEOTIDE SEQUENCE</scope>
    <source>
        <strain evidence="3">cv. G1812</strain>
    </source>
</reference>
<evidence type="ECO:0000313" key="2">
    <source>
        <dbReference type="EnsemblPlants" id="TuG1812G0700002680.01.T01"/>
    </source>
</evidence>
<reference evidence="2" key="3">
    <citation type="submission" date="2022-06" db="UniProtKB">
        <authorList>
            <consortium name="EnsemblPlants"/>
        </authorList>
    </citation>
    <scope>IDENTIFICATION</scope>
</reference>
<protein>
    <submittedName>
        <fullName evidence="2">Uncharacterized protein</fullName>
    </submittedName>
</protein>
<proteinExistence type="predicted"/>
<dbReference type="AlphaFoldDB" id="A0A8R7V554"/>
<dbReference type="EnsemblPlants" id="TuG1812G0700002680.01.T01">
    <property type="protein sequence ID" value="TuG1812G0700002680.01.T01"/>
    <property type="gene ID" value="TuG1812G0700002680.01"/>
</dbReference>
<feature type="region of interest" description="Disordered" evidence="1">
    <location>
        <begin position="1"/>
        <end position="21"/>
    </location>
</feature>